<comment type="caution">
    <text evidence="1">The sequence shown here is derived from an EMBL/GenBank/DDBJ whole genome shotgun (WGS) entry which is preliminary data.</text>
</comment>
<dbReference type="AlphaFoldDB" id="A0A9Q3BPV8"/>
<reference evidence="1" key="1">
    <citation type="submission" date="2021-03" db="EMBL/GenBank/DDBJ databases">
        <title>Draft genome sequence of rust myrtle Austropuccinia psidii MF-1, a brazilian biotype.</title>
        <authorList>
            <person name="Quecine M.C."/>
            <person name="Pachon D.M.R."/>
            <person name="Bonatelli M.L."/>
            <person name="Correr F.H."/>
            <person name="Franceschini L.M."/>
            <person name="Leite T.F."/>
            <person name="Margarido G.R.A."/>
            <person name="Almeida C.A."/>
            <person name="Ferrarezi J.A."/>
            <person name="Labate C.A."/>
        </authorList>
    </citation>
    <scope>NUCLEOTIDE SEQUENCE</scope>
    <source>
        <strain evidence="1">MF-1</strain>
    </source>
</reference>
<evidence type="ECO:0000313" key="2">
    <source>
        <dbReference type="Proteomes" id="UP000765509"/>
    </source>
</evidence>
<name>A0A9Q3BPV8_9BASI</name>
<evidence type="ECO:0000313" key="1">
    <source>
        <dbReference type="EMBL" id="MBW0469234.1"/>
    </source>
</evidence>
<protein>
    <submittedName>
        <fullName evidence="1">Uncharacterized protein</fullName>
    </submittedName>
</protein>
<accession>A0A9Q3BPV8</accession>
<organism evidence="1 2">
    <name type="scientific">Austropuccinia psidii MF-1</name>
    <dbReference type="NCBI Taxonomy" id="1389203"/>
    <lineage>
        <taxon>Eukaryota</taxon>
        <taxon>Fungi</taxon>
        <taxon>Dikarya</taxon>
        <taxon>Basidiomycota</taxon>
        <taxon>Pucciniomycotina</taxon>
        <taxon>Pucciniomycetes</taxon>
        <taxon>Pucciniales</taxon>
        <taxon>Sphaerophragmiaceae</taxon>
        <taxon>Austropuccinia</taxon>
    </lineage>
</organism>
<dbReference type="EMBL" id="AVOT02002123">
    <property type="protein sequence ID" value="MBW0469234.1"/>
    <property type="molecule type" value="Genomic_DNA"/>
</dbReference>
<gene>
    <name evidence="1" type="ORF">O181_008949</name>
</gene>
<proteinExistence type="predicted"/>
<sequence length="103" mass="11672">MCFTHNCLHSSRIAALHTQILPLVQIPVPSRADIYSFPGSWPFTCKYLCFTRFSPFTRKSLPSSRFPALHKQILTLLHVSAPSHTNPYASPGSHPFTHRSLHM</sequence>
<dbReference type="Proteomes" id="UP000765509">
    <property type="component" value="Unassembled WGS sequence"/>
</dbReference>
<keyword evidence="2" id="KW-1185">Reference proteome</keyword>